<name>V6IXK6_9BACL</name>
<dbReference type="STRING" id="1395513.P343_08320"/>
<proteinExistence type="predicted"/>
<dbReference type="PANTHER" id="PTHR38440">
    <property type="entry name" value="UPF0398 PROTEIN YPSA"/>
    <property type="match status" value="1"/>
</dbReference>
<evidence type="ECO:0000313" key="2">
    <source>
        <dbReference type="Proteomes" id="UP000018296"/>
    </source>
</evidence>
<dbReference type="OrthoDB" id="2301957at2"/>
<sequence length="196" mass="22850">MAENETAILVTGYKAHELGIFSINHPGIQVIRYALKKRMLECVENGVQWFVISGQTGVELWAGEVCLELKRDEKMNVNLAILMPFLNQEEHYKDWQQELYTSIIEQADYVGTISNRPYENPIQLRQKNEFLVLKTDAMLIVYDEETDGSPKYYLSAAHRKAKNQNYPIWTINRYDLEFASEEIQQQNSDYWSQGDS</sequence>
<dbReference type="Proteomes" id="UP000018296">
    <property type="component" value="Unassembled WGS sequence"/>
</dbReference>
<dbReference type="PANTHER" id="PTHR38440:SF1">
    <property type="entry name" value="UPF0398 PROTEIN SPR0331"/>
    <property type="match status" value="1"/>
</dbReference>
<organism evidence="1 2">
    <name type="scientific">Sporolactobacillus laevolacticus DSM 442</name>
    <dbReference type="NCBI Taxonomy" id="1395513"/>
    <lineage>
        <taxon>Bacteria</taxon>
        <taxon>Bacillati</taxon>
        <taxon>Bacillota</taxon>
        <taxon>Bacilli</taxon>
        <taxon>Bacillales</taxon>
        <taxon>Sporolactobacillaceae</taxon>
        <taxon>Sporolactobacillus</taxon>
    </lineage>
</organism>
<dbReference type="PATRIC" id="fig|1395513.3.peg.1685"/>
<dbReference type="Pfam" id="PF06908">
    <property type="entry name" value="YpsA"/>
    <property type="match status" value="1"/>
</dbReference>
<evidence type="ECO:0000313" key="1">
    <source>
        <dbReference type="EMBL" id="EST12087.1"/>
    </source>
</evidence>
<reference evidence="1 2" key="1">
    <citation type="journal article" date="2013" name="Genome Announc.">
        <title>Genome Sequence of Sporolactobacillus laevolacticus DSM442, an Efficient Polymer-Grade D-Lactate Producer from Agricultural Waste Cottonseed as a Nitrogen Source.</title>
        <authorList>
            <person name="Wang H."/>
            <person name="Wang L."/>
            <person name="Ju J."/>
            <person name="Yu B."/>
            <person name="Ma Y."/>
        </authorList>
    </citation>
    <scope>NUCLEOTIDE SEQUENCE [LARGE SCALE GENOMIC DNA]</scope>
    <source>
        <strain evidence="1 2">DSM 442</strain>
    </source>
</reference>
<dbReference type="PIRSF" id="PIRSF021290">
    <property type="entry name" value="DUF1273"/>
    <property type="match status" value="1"/>
</dbReference>
<gene>
    <name evidence="1" type="ORF">P343_08320</name>
</gene>
<dbReference type="NCBIfam" id="NF010181">
    <property type="entry name" value="PRK13660.1"/>
    <property type="match status" value="1"/>
</dbReference>
<dbReference type="SUPFAM" id="SSF102405">
    <property type="entry name" value="MCP/YpsA-like"/>
    <property type="match status" value="1"/>
</dbReference>
<dbReference type="eggNOG" id="COG4474">
    <property type="taxonomic scope" value="Bacteria"/>
</dbReference>
<dbReference type="EMBL" id="AWTC01000006">
    <property type="protein sequence ID" value="EST12087.1"/>
    <property type="molecule type" value="Genomic_DNA"/>
</dbReference>
<dbReference type="InterPro" id="IPR010697">
    <property type="entry name" value="YspA"/>
</dbReference>
<dbReference type="Gene3D" id="3.40.50.450">
    <property type="match status" value="1"/>
</dbReference>
<keyword evidence="2" id="KW-1185">Reference proteome</keyword>
<accession>V6IXK6</accession>
<dbReference type="RefSeq" id="WP_023509928.1">
    <property type="nucleotide sequence ID" value="NZ_AWTC01000006.1"/>
</dbReference>
<protein>
    <submittedName>
        <fullName evidence="1">Uncharacterized protein</fullName>
    </submittedName>
</protein>
<comment type="caution">
    <text evidence="1">The sequence shown here is derived from an EMBL/GenBank/DDBJ whole genome shotgun (WGS) entry which is preliminary data.</text>
</comment>
<dbReference type="AlphaFoldDB" id="V6IXK6"/>